<dbReference type="AlphaFoldDB" id="A0A4R4PBT1"/>
<reference evidence="2 3" key="1">
    <citation type="submission" date="2019-03" db="EMBL/GenBank/DDBJ databases">
        <title>Draft genome sequences of novel Actinobacteria.</title>
        <authorList>
            <person name="Sahin N."/>
            <person name="Ay H."/>
            <person name="Saygin H."/>
        </authorList>
    </citation>
    <scope>NUCLEOTIDE SEQUENCE [LARGE SCALE GENOMIC DNA]</scope>
    <source>
        <strain evidence="2 3">JCM 30547</strain>
    </source>
</reference>
<comment type="caution">
    <text evidence="2">The sequence shown here is derived from an EMBL/GenBank/DDBJ whole genome shotgun (WGS) entry which is preliminary data.</text>
</comment>
<organism evidence="2 3">
    <name type="scientific">Kribbella albertanoniae</name>
    <dbReference type="NCBI Taxonomy" id="1266829"/>
    <lineage>
        <taxon>Bacteria</taxon>
        <taxon>Bacillati</taxon>
        <taxon>Actinomycetota</taxon>
        <taxon>Actinomycetes</taxon>
        <taxon>Propionibacteriales</taxon>
        <taxon>Kribbellaceae</taxon>
        <taxon>Kribbella</taxon>
    </lineage>
</organism>
<accession>A0A4R4PBT1</accession>
<gene>
    <name evidence="2" type="ORF">E1261_36270</name>
</gene>
<dbReference type="Proteomes" id="UP000295075">
    <property type="component" value="Unassembled WGS sequence"/>
</dbReference>
<dbReference type="EMBL" id="SMKA01000262">
    <property type="protein sequence ID" value="TDC17842.1"/>
    <property type="molecule type" value="Genomic_DNA"/>
</dbReference>
<dbReference type="SMART" id="SM00530">
    <property type="entry name" value="HTH_XRE"/>
    <property type="match status" value="1"/>
</dbReference>
<feature type="domain" description="HTH cro/C1-type" evidence="1">
    <location>
        <begin position="20"/>
        <end position="74"/>
    </location>
</feature>
<dbReference type="SUPFAM" id="SSF47413">
    <property type="entry name" value="lambda repressor-like DNA-binding domains"/>
    <property type="match status" value="1"/>
</dbReference>
<dbReference type="InterPro" id="IPR043917">
    <property type="entry name" value="DUF5753"/>
</dbReference>
<evidence type="ECO:0000313" key="3">
    <source>
        <dbReference type="Proteomes" id="UP000295075"/>
    </source>
</evidence>
<dbReference type="RefSeq" id="WP_132414261.1">
    <property type="nucleotide sequence ID" value="NZ_SMKA01000262.1"/>
</dbReference>
<dbReference type="Gene3D" id="1.10.260.40">
    <property type="entry name" value="lambda repressor-like DNA-binding domains"/>
    <property type="match status" value="1"/>
</dbReference>
<dbReference type="GO" id="GO:0003677">
    <property type="term" value="F:DNA binding"/>
    <property type="evidence" value="ECO:0007669"/>
    <property type="project" value="InterPro"/>
</dbReference>
<dbReference type="InterPro" id="IPR010982">
    <property type="entry name" value="Lambda_DNA-bd_dom_sf"/>
</dbReference>
<dbReference type="PROSITE" id="PS50943">
    <property type="entry name" value="HTH_CROC1"/>
    <property type="match status" value="1"/>
</dbReference>
<evidence type="ECO:0000259" key="1">
    <source>
        <dbReference type="PROSITE" id="PS50943"/>
    </source>
</evidence>
<keyword evidence="3" id="KW-1185">Reference proteome</keyword>
<sequence length="288" mass="31947">MPSSTSSSAQAARQAVADQLREFRERAGLTGRQLAAAAGWQPQKVSRIEHGVRPISAADLAEWCRVCGVPSQRVEELMAERSAAAGMWTTMQRFHRAGLKQAQESVREMYEAVRQFRCYQSAVVPGLLQTAEYTTAGLESVRDLLGLTVDDVADAVAERMDRQGILRRSGKQFVFVVEEHVLHHRVCDREAHIEQLAHLAAVMRLPAVSLNIVPLDIERRLRWPCEGFVLMDGPSGVKATVELVSGYLQITNPSETLLYRQEFDALLGRSVTGDRARRIIAAATARLT</sequence>
<evidence type="ECO:0000313" key="2">
    <source>
        <dbReference type="EMBL" id="TDC17842.1"/>
    </source>
</evidence>
<dbReference type="Pfam" id="PF13560">
    <property type="entry name" value="HTH_31"/>
    <property type="match status" value="1"/>
</dbReference>
<dbReference type="Pfam" id="PF19054">
    <property type="entry name" value="DUF5753"/>
    <property type="match status" value="1"/>
</dbReference>
<dbReference type="OrthoDB" id="4966777at2"/>
<name>A0A4R4PBT1_9ACTN</name>
<dbReference type="InterPro" id="IPR001387">
    <property type="entry name" value="Cro/C1-type_HTH"/>
</dbReference>
<protein>
    <submittedName>
        <fullName evidence="2">XRE family transcriptional regulator</fullName>
    </submittedName>
</protein>
<dbReference type="CDD" id="cd00093">
    <property type="entry name" value="HTH_XRE"/>
    <property type="match status" value="1"/>
</dbReference>
<proteinExistence type="predicted"/>